<organism evidence="3 4">
    <name type="scientific">Schizopora paradoxa</name>
    <dbReference type="NCBI Taxonomy" id="27342"/>
    <lineage>
        <taxon>Eukaryota</taxon>
        <taxon>Fungi</taxon>
        <taxon>Dikarya</taxon>
        <taxon>Basidiomycota</taxon>
        <taxon>Agaricomycotina</taxon>
        <taxon>Agaricomycetes</taxon>
        <taxon>Hymenochaetales</taxon>
        <taxon>Schizoporaceae</taxon>
        <taxon>Schizopora</taxon>
    </lineage>
</organism>
<name>A0A0H2R9A5_9AGAM</name>
<feature type="transmembrane region" description="Helical" evidence="1">
    <location>
        <begin position="233"/>
        <end position="252"/>
    </location>
</feature>
<dbReference type="InterPro" id="IPR045339">
    <property type="entry name" value="DUF6534"/>
</dbReference>
<dbReference type="InParanoid" id="A0A0H2R9A5"/>
<dbReference type="Proteomes" id="UP000053477">
    <property type="component" value="Unassembled WGS sequence"/>
</dbReference>
<reference evidence="3 4" key="1">
    <citation type="submission" date="2015-04" db="EMBL/GenBank/DDBJ databases">
        <title>Complete genome sequence of Schizopora paradoxa KUC8140, a cosmopolitan wood degrader in East Asia.</title>
        <authorList>
            <consortium name="DOE Joint Genome Institute"/>
            <person name="Min B."/>
            <person name="Park H."/>
            <person name="Jang Y."/>
            <person name="Kim J.-J."/>
            <person name="Kim K.H."/>
            <person name="Pangilinan J."/>
            <person name="Lipzen A."/>
            <person name="Riley R."/>
            <person name="Grigoriev I.V."/>
            <person name="Spatafora J.W."/>
            <person name="Choi I.-G."/>
        </authorList>
    </citation>
    <scope>NUCLEOTIDE SEQUENCE [LARGE SCALE GENOMIC DNA]</scope>
    <source>
        <strain evidence="3 4">KUC8140</strain>
    </source>
</reference>
<sequence>MDQVESALVDTFGAAYIGAMVALALYGITTLQTYLYYIYYPRDEWVMKLTVAVLWISETLHISFVSRFMYIYLIKNYGNPSSLAEGHWTLYMSVFCNVMIATVVQSFFATRIYSFGKKKWLVGFITLFIIAHFAFGIEFVINLFRINIFANFIQVKYSTALPFAIAAVVPDVLISGSLCYFLESNKQLINGIRRTEALINILMAYAINRALLTSTAAITEIILYAVLPESFSFLAVDFCIGKFYANTLLATLNARKSLRGRALEDSIEDASAPSSRGAVSSVVFNTPVHVQLSAVRDSTINNGTLSASGFSNQCSFAETRSIHEKGEEKV</sequence>
<keyword evidence="1" id="KW-0472">Membrane</keyword>
<keyword evidence="1" id="KW-0812">Transmembrane</keyword>
<feature type="transmembrane region" description="Helical" evidence="1">
    <location>
        <begin position="202"/>
        <end position="227"/>
    </location>
</feature>
<feature type="domain" description="DUF6534" evidence="2">
    <location>
        <begin position="167"/>
        <end position="257"/>
    </location>
</feature>
<dbReference type="PANTHER" id="PTHR40465">
    <property type="entry name" value="CHROMOSOME 1, WHOLE GENOME SHOTGUN SEQUENCE"/>
    <property type="match status" value="1"/>
</dbReference>
<dbReference type="EMBL" id="KQ086092">
    <property type="protein sequence ID" value="KLO08419.1"/>
    <property type="molecule type" value="Genomic_DNA"/>
</dbReference>
<feature type="transmembrane region" description="Helical" evidence="1">
    <location>
        <begin position="88"/>
        <end position="108"/>
    </location>
</feature>
<feature type="transmembrane region" description="Helical" evidence="1">
    <location>
        <begin position="49"/>
        <end position="73"/>
    </location>
</feature>
<evidence type="ECO:0000313" key="4">
    <source>
        <dbReference type="Proteomes" id="UP000053477"/>
    </source>
</evidence>
<keyword evidence="4" id="KW-1185">Reference proteome</keyword>
<evidence type="ECO:0000259" key="2">
    <source>
        <dbReference type="Pfam" id="PF20152"/>
    </source>
</evidence>
<dbReference type="OrthoDB" id="2743740at2759"/>
<gene>
    <name evidence="3" type="ORF">SCHPADRAFT_908641</name>
</gene>
<accession>A0A0H2R9A5</accession>
<proteinExistence type="predicted"/>
<dbReference type="Pfam" id="PF20152">
    <property type="entry name" value="DUF6534"/>
    <property type="match status" value="1"/>
</dbReference>
<evidence type="ECO:0000313" key="3">
    <source>
        <dbReference type="EMBL" id="KLO08419.1"/>
    </source>
</evidence>
<feature type="transmembrane region" description="Helical" evidence="1">
    <location>
        <begin position="12"/>
        <end position="37"/>
    </location>
</feature>
<evidence type="ECO:0000256" key="1">
    <source>
        <dbReference type="SAM" id="Phobius"/>
    </source>
</evidence>
<dbReference type="STRING" id="27342.A0A0H2R9A5"/>
<protein>
    <recommendedName>
        <fullName evidence="2">DUF6534 domain-containing protein</fullName>
    </recommendedName>
</protein>
<feature type="transmembrane region" description="Helical" evidence="1">
    <location>
        <begin position="120"/>
        <end position="141"/>
    </location>
</feature>
<dbReference type="PANTHER" id="PTHR40465:SF1">
    <property type="entry name" value="DUF6534 DOMAIN-CONTAINING PROTEIN"/>
    <property type="match status" value="1"/>
</dbReference>
<keyword evidence="1" id="KW-1133">Transmembrane helix</keyword>
<feature type="transmembrane region" description="Helical" evidence="1">
    <location>
        <begin position="161"/>
        <end position="182"/>
    </location>
</feature>
<dbReference type="AlphaFoldDB" id="A0A0H2R9A5"/>